<evidence type="ECO:0000256" key="8">
    <source>
        <dbReference type="ARBA" id="ARBA00023136"/>
    </source>
</evidence>
<dbReference type="GO" id="GO:0009306">
    <property type="term" value="P:protein secretion"/>
    <property type="evidence" value="ECO:0007669"/>
    <property type="project" value="UniProtKB-UniRule"/>
</dbReference>
<proteinExistence type="inferred from homology"/>
<keyword evidence="5 9" id="KW-0653">Protein transport</keyword>
<comment type="function">
    <text evidence="9">Involved in protein export. Participates in an early event of protein translocation.</text>
</comment>
<comment type="similarity">
    <text evidence="2 9">Belongs to the SecG family.</text>
</comment>
<comment type="subcellular location">
    <subcellularLocation>
        <location evidence="9">Cell membrane</location>
        <topology evidence="9">Multi-pass membrane protein</topology>
    </subcellularLocation>
    <subcellularLocation>
        <location evidence="1">Membrane</location>
        <topology evidence="1">Multi-pass membrane protein</topology>
    </subcellularLocation>
</comment>
<dbReference type="NCBIfam" id="TIGR00810">
    <property type="entry name" value="secG"/>
    <property type="match status" value="1"/>
</dbReference>
<evidence type="ECO:0000256" key="3">
    <source>
        <dbReference type="ARBA" id="ARBA00022448"/>
    </source>
</evidence>
<keyword evidence="3 9" id="KW-0813">Transport</keyword>
<sequence length="72" mass="7697">MKNILLIINIVVAISITGLILLQGKGAGLGSAWGGGGEMFQTRRGIEKVTLRITVVLIVVFFVLSVISFLIK</sequence>
<keyword evidence="9" id="KW-1003">Cell membrane</keyword>
<evidence type="ECO:0000256" key="2">
    <source>
        <dbReference type="ARBA" id="ARBA00008445"/>
    </source>
</evidence>
<evidence type="ECO:0000256" key="4">
    <source>
        <dbReference type="ARBA" id="ARBA00022692"/>
    </source>
</evidence>
<reference evidence="11" key="1">
    <citation type="submission" date="2017-09" db="EMBL/GenBank/DDBJ databases">
        <title>Depth-based differentiation of microbial function through sediment-hosted aquifers and enrichment of novel symbionts in the deep terrestrial subsurface.</title>
        <authorList>
            <person name="Probst A.J."/>
            <person name="Ladd B."/>
            <person name="Jarett J.K."/>
            <person name="Geller-Mcgrath D.E."/>
            <person name="Sieber C.M.K."/>
            <person name="Emerson J.B."/>
            <person name="Anantharaman K."/>
            <person name="Thomas B.C."/>
            <person name="Malmstrom R."/>
            <person name="Stieglmeier M."/>
            <person name="Klingl A."/>
            <person name="Woyke T."/>
            <person name="Ryan C.M."/>
            <person name="Banfield J.F."/>
        </authorList>
    </citation>
    <scope>NUCLEOTIDE SEQUENCE [LARGE SCALE GENOMIC DNA]</scope>
</reference>
<gene>
    <name evidence="10" type="primary">secG</name>
    <name evidence="10" type="ORF">COW57_00430</name>
</gene>
<organism evidence="10 11">
    <name type="scientific">Candidatus Roizmanbacteria bacterium CG17_big_fil_post_rev_8_21_14_2_50_39_7</name>
    <dbReference type="NCBI Taxonomy" id="1974858"/>
    <lineage>
        <taxon>Bacteria</taxon>
        <taxon>Candidatus Roizmaniibacteriota</taxon>
    </lineage>
</organism>
<keyword evidence="7 9" id="KW-0811">Translocation</keyword>
<evidence type="ECO:0000313" key="10">
    <source>
        <dbReference type="EMBL" id="PIV71277.1"/>
    </source>
</evidence>
<dbReference type="GO" id="GO:0015450">
    <property type="term" value="F:protein-transporting ATPase activity"/>
    <property type="evidence" value="ECO:0007669"/>
    <property type="project" value="UniProtKB-UniRule"/>
</dbReference>
<evidence type="ECO:0000256" key="1">
    <source>
        <dbReference type="ARBA" id="ARBA00004141"/>
    </source>
</evidence>
<dbReference type="InterPro" id="IPR004692">
    <property type="entry name" value="SecG"/>
</dbReference>
<name>A0A2M7EL31_9BACT</name>
<accession>A0A2M7EL31</accession>
<evidence type="ECO:0000256" key="5">
    <source>
        <dbReference type="ARBA" id="ARBA00022927"/>
    </source>
</evidence>
<dbReference type="PRINTS" id="PR01651">
    <property type="entry name" value="SECGEXPORT"/>
</dbReference>
<dbReference type="Pfam" id="PF03840">
    <property type="entry name" value="SecG"/>
    <property type="match status" value="1"/>
</dbReference>
<feature type="transmembrane region" description="Helical" evidence="9">
    <location>
        <begin position="6"/>
        <end position="22"/>
    </location>
</feature>
<feature type="transmembrane region" description="Helical" evidence="9">
    <location>
        <begin position="49"/>
        <end position="71"/>
    </location>
</feature>
<evidence type="ECO:0000256" key="7">
    <source>
        <dbReference type="ARBA" id="ARBA00023010"/>
    </source>
</evidence>
<keyword evidence="8 9" id="KW-0472">Membrane</keyword>
<dbReference type="EMBL" id="PFEV01000017">
    <property type="protein sequence ID" value="PIV71277.1"/>
    <property type="molecule type" value="Genomic_DNA"/>
</dbReference>
<keyword evidence="6 9" id="KW-1133">Transmembrane helix</keyword>
<protein>
    <recommendedName>
        <fullName evidence="9">Protein-export membrane protein SecG</fullName>
    </recommendedName>
</protein>
<keyword evidence="4 9" id="KW-0812">Transmembrane</keyword>
<evidence type="ECO:0000313" key="11">
    <source>
        <dbReference type="Proteomes" id="UP000228762"/>
    </source>
</evidence>
<dbReference type="AlphaFoldDB" id="A0A2M7EL31"/>
<evidence type="ECO:0000256" key="9">
    <source>
        <dbReference type="RuleBase" id="RU365087"/>
    </source>
</evidence>
<dbReference type="GO" id="GO:0005886">
    <property type="term" value="C:plasma membrane"/>
    <property type="evidence" value="ECO:0007669"/>
    <property type="project" value="UniProtKB-SubCell"/>
</dbReference>
<comment type="caution">
    <text evidence="10">The sequence shown here is derived from an EMBL/GenBank/DDBJ whole genome shotgun (WGS) entry which is preliminary data.</text>
</comment>
<evidence type="ECO:0000256" key="6">
    <source>
        <dbReference type="ARBA" id="ARBA00022989"/>
    </source>
</evidence>
<dbReference type="Proteomes" id="UP000228762">
    <property type="component" value="Unassembled WGS sequence"/>
</dbReference>